<dbReference type="OrthoDB" id="255848at2"/>
<dbReference type="Pfam" id="PF07596">
    <property type="entry name" value="SBP_bac_10"/>
    <property type="match status" value="1"/>
</dbReference>
<proteinExistence type="predicted"/>
<keyword evidence="1" id="KW-0812">Transmembrane</keyword>
<protein>
    <submittedName>
        <fullName evidence="3">Putative major pilin subunit</fullName>
    </submittedName>
</protein>
<keyword evidence="1" id="KW-1133">Transmembrane helix</keyword>
<dbReference type="PANTHER" id="PTHR30093">
    <property type="entry name" value="GENERAL SECRETION PATHWAY PROTEIN G"/>
    <property type="match status" value="1"/>
</dbReference>
<feature type="domain" description="DUF1559" evidence="2">
    <location>
        <begin position="39"/>
        <end position="315"/>
    </location>
</feature>
<organism evidence="3 4">
    <name type="scientific">Botrimarina colliarenosi</name>
    <dbReference type="NCBI Taxonomy" id="2528001"/>
    <lineage>
        <taxon>Bacteria</taxon>
        <taxon>Pseudomonadati</taxon>
        <taxon>Planctomycetota</taxon>
        <taxon>Planctomycetia</taxon>
        <taxon>Pirellulales</taxon>
        <taxon>Lacipirellulaceae</taxon>
        <taxon>Botrimarina</taxon>
    </lineage>
</organism>
<dbReference type="InterPro" id="IPR012902">
    <property type="entry name" value="N_methyl_site"/>
</dbReference>
<name>A0A5C6ABY7_9BACT</name>
<sequence>MELNQPSPNRPKRGFTLVELLVVIAIIGILVALLLPAVQAARESARRSSCLNKLKQLGLACHMYHDASKELPPSRMWDGGFTWAGVLLPYIEEASIRDSADFTKSFDSQPDVVKLTPVTTFLCPSRNQDQPTNYLRSEVIPDIVTSTGGTVKGGATVRGIRGDYACISSTFRSGSGGFDHVFDGAIVLPKLEAGNRFKSRTTLAKISDGTSKTLMIGENSYWMAVRASIYDGGDNPGAILGLGSLERIKAQFSSDGRGVNFTSREGGSVAQSERDYPGSGCDSGAGCNVWFGGPHVGVINVTLADGSSRAVKKDISLAVVEDFVTRAGEEVASLDNL</sequence>
<dbReference type="NCBIfam" id="TIGR02532">
    <property type="entry name" value="IV_pilin_GFxxxE"/>
    <property type="match status" value="1"/>
</dbReference>
<dbReference type="Proteomes" id="UP000317421">
    <property type="component" value="Unassembled WGS sequence"/>
</dbReference>
<dbReference type="SUPFAM" id="SSF54523">
    <property type="entry name" value="Pili subunits"/>
    <property type="match status" value="1"/>
</dbReference>
<reference evidence="3 4" key="1">
    <citation type="submission" date="2019-02" db="EMBL/GenBank/DDBJ databases">
        <title>Deep-cultivation of Planctomycetes and their phenomic and genomic characterization uncovers novel biology.</title>
        <authorList>
            <person name="Wiegand S."/>
            <person name="Jogler M."/>
            <person name="Boedeker C."/>
            <person name="Pinto D."/>
            <person name="Vollmers J."/>
            <person name="Rivas-Marin E."/>
            <person name="Kohn T."/>
            <person name="Peeters S.H."/>
            <person name="Heuer A."/>
            <person name="Rast P."/>
            <person name="Oberbeckmann S."/>
            <person name="Bunk B."/>
            <person name="Jeske O."/>
            <person name="Meyerdierks A."/>
            <person name="Storesund J.E."/>
            <person name="Kallscheuer N."/>
            <person name="Luecker S."/>
            <person name="Lage O.M."/>
            <person name="Pohl T."/>
            <person name="Merkel B.J."/>
            <person name="Hornburger P."/>
            <person name="Mueller R.-W."/>
            <person name="Bruemmer F."/>
            <person name="Labrenz M."/>
            <person name="Spormann A.M."/>
            <person name="Op Den Camp H."/>
            <person name="Overmann J."/>
            <person name="Amann R."/>
            <person name="Jetten M.S.M."/>
            <person name="Mascher T."/>
            <person name="Medema M.H."/>
            <person name="Devos D.P."/>
            <person name="Kaster A.-K."/>
            <person name="Ovreas L."/>
            <person name="Rohde M."/>
            <person name="Galperin M.Y."/>
            <person name="Jogler C."/>
        </authorList>
    </citation>
    <scope>NUCLEOTIDE SEQUENCE [LARGE SCALE GENOMIC DNA]</scope>
    <source>
        <strain evidence="3 4">Pla108</strain>
    </source>
</reference>
<comment type="caution">
    <text evidence="3">The sequence shown here is derived from an EMBL/GenBank/DDBJ whole genome shotgun (WGS) entry which is preliminary data.</text>
</comment>
<evidence type="ECO:0000256" key="1">
    <source>
        <dbReference type="SAM" id="Phobius"/>
    </source>
</evidence>
<keyword evidence="1" id="KW-0472">Membrane</keyword>
<dbReference type="AlphaFoldDB" id="A0A5C6ABY7"/>
<dbReference type="PANTHER" id="PTHR30093:SF2">
    <property type="entry name" value="TYPE II SECRETION SYSTEM PROTEIN H"/>
    <property type="match status" value="1"/>
</dbReference>
<dbReference type="InterPro" id="IPR045584">
    <property type="entry name" value="Pilin-like"/>
</dbReference>
<evidence type="ECO:0000313" key="3">
    <source>
        <dbReference type="EMBL" id="TWT97552.1"/>
    </source>
</evidence>
<gene>
    <name evidence="3" type="ORF">Pla108_17040</name>
</gene>
<feature type="transmembrane region" description="Helical" evidence="1">
    <location>
        <begin position="20"/>
        <end position="38"/>
    </location>
</feature>
<dbReference type="Pfam" id="PF07963">
    <property type="entry name" value="N_methyl"/>
    <property type="match status" value="1"/>
</dbReference>
<evidence type="ECO:0000259" key="2">
    <source>
        <dbReference type="Pfam" id="PF07596"/>
    </source>
</evidence>
<dbReference type="Gene3D" id="3.30.700.10">
    <property type="entry name" value="Glycoprotein, Type 4 Pilin"/>
    <property type="match status" value="1"/>
</dbReference>
<dbReference type="EMBL" id="SJPR01000002">
    <property type="protein sequence ID" value="TWT97552.1"/>
    <property type="molecule type" value="Genomic_DNA"/>
</dbReference>
<dbReference type="RefSeq" id="WP_146444483.1">
    <property type="nucleotide sequence ID" value="NZ_SJPR01000002.1"/>
</dbReference>
<evidence type="ECO:0000313" key="4">
    <source>
        <dbReference type="Proteomes" id="UP000317421"/>
    </source>
</evidence>
<accession>A0A5C6ABY7</accession>
<dbReference type="InterPro" id="IPR011453">
    <property type="entry name" value="DUF1559"/>
</dbReference>
<keyword evidence="4" id="KW-1185">Reference proteome</keyword>
<dbReference type="PROSITE" id="PS00409">
    <property type="entry name" value="PROKAR_NTER_METHYL"/>
    <property type="match status" value="1"/>
</dbReference>